<evidence type="ECO:0000313" key="3">
    <source>
        <dbReference type="Proteomes" id="UP000736335"/>
    </source>
</evidence>
<reference evidence="2" key="2">
    <citation type="submission" date="2020-11" db="EMBL/GenBank/DDBJ databases">
        <authorList>
            <consortium name="DOE Joint Genome Institute"/>
            <person name="Kuo A."/>
            <person name="Miyauchi S."/>
            <person name="Kiss E."/>
            <person name="Drula E."/>
            <person name="Kohler A."/>
            <person name="Sanchez-Garcia M."/>
            <person name="Andreopoulos B."/>
            <person name="Barry K.W."/>
            <person name="Bonito G."/>
            <person name="Buee M."/>
            <person name="Carver A."/>
            <person name="Chen C."/>
            <person name="Cichocki N."/>
            <person name="Clum A."/>
            <person name="Culley D."/>
            <person name="Crous P.W."/>
            <person name="Fauchery L."/>
            <person name="Girlanda M."/>
            <person name="Hayes R."/>
            <person name="Keri Z."/>
            <person name="Labutti K."/>
            <person name="Lipzen A."/>
            <person name="Lombard V."/>
            <person name="Magnuson J."/>
            <person name="Maillard F."/>
            <person name="Morin E."/>
            <person name="Murat C."/>
            <person name="Nolan M."/>
            <person name="Ohm R."/>
            <person name="Pangilinan J."/>
            <person name="Pereira M."/>
            <person name="Perotto S."/>
            <person name="Peter M."/>
            <person name="Riley R."/>
            <person name="Sitrit Y."/>
            <person name="Stielow B."/>
            <person name="Szollosi G."/>
            <person name="Zifcakova L."/>
            <person name="Stursova M."/>
            <person name="Spatafora J.W."/>
            <person name="Tedersoo L."/>
            <person name="Vaario L.-M."/>
            <person name="Yamada A."/>
            <person name="Yan M."/>
            <person name="Wang P."/>
            <person name="Xu J."/>
            <person name="Bruns T."/>
            <person name="Baldrian P."/>
            <person name="Vilgalys R."/>
            <person name="Henrissat B."/>
            <person name="Grigoriev I.V."/>
            <person name="Hibbett D."/>
            <person name="Nagy L.G."/>
            <person name="Martin F.M."/>
        </authorList>
    </citation>
    <scope>NUCLEOTIDE SEQUENCE</scope>
    <source>
        <strain evidence="2">UH-Tt-Lm1</strain>
    </source>
</reference>
<dbReference type="OrthoDB" id="4062651at2759"/>
<dbReference type="InterPro" id="IPR011009">
    <property type="entry name" value="Kinase-like_dom_sf"/>
</dbReference>
<dbReference type="Proteomes" id="UP000736335">
    <property type="component" value="Unassembled WGS sequence"/>
</dbReference>
<evidence type="ECO:0000259" key="1">
    <source>
        <dbReference type="PROSITE" id="PS50011"/>
    </source>
</evidence>
<organism evidence="2 3">
    <name type="scientific">Thelephora terrestris</name>
    <dbReference type="NCBI Taxonomy" id="56493"/>
    <lineage>
        <taxon>Eukaryota</taxon>
        <taxon>Fungi</taxon>
        <taxon>Dikarya</taxon>
        <taxon>Basidiomycota</taxon>
        <taxon>Agaricomycotina</taxon>
        <taxon>Agaricomycetes</taxon>
        <taxon>Thelephorales</taxon>
        <taxon>Thelephoraceae</taxon>
        <taxon>Thelephora</taxon>
    </lineage>
</organism>
<reference evidence="2" key="1">
    <citation type="journal article" date="2020" name="Nat. Commun.">
        <title>Large-scale genome sequencing of mycorrhizal fungi provides insights into the early evolution of symbiotic traits.</title>
        <authorList>
            <person name="Miyauchi S."/>
            <person name="Kiss E."/>
            <person name="Kuo A."/>
            <person name="Drula E."/>
            <person name="Kohler A."/>
            <person name="Sanchez-Garcia M."/>
            <person name="Morin E."/>
            <person name="Andreopoulos B."/>
            <person name="Barry K.W."/>
            <person name="Bonito G."/>
            <person name="Buee M."/>
            <person name="Carver A."/>
            <person name="Chen C."/>
            <person name="Cichocki N."/>
            <person name="Clum A."/>
            <person name="Culley D."/>
            <person name="Crous P.W."/>
            <person name="Fauchery L."/>
            <person name="Girlanda M."/>
            <person name="Hayes R.D."/>
            <person name="Keri Z."/>
            <person name="LaButti K."/>
            <person name="Lipzen A."/>
            <person name="Lombard V."/>
            <person name="Magnuson J."/>
            <person name="Maillard F."/>
            <person name="Murat C."/>
            <person name="Nolan M."/>
            <person name="Ohm R.A."/>
            <person name="Pangilinan J."/>
            <person name="Pereira M.F."/>
            <person name="Perotto S."/>
            <person name="Peter M."/>
            <person name="Pfister S."/>
            <person name="Riley R."/>
            <person name="Sitrit Y."/>
            <person name="Stielow J.B."/>
            <person name="Szollosi G."/>
            <person name="Zifcakova L."/>
            <person name="Stursova M."/>
            <person name="Spatafora J.W."/>
            <person name="Tedersoo L."/>
            <person name="Vaario L.M."/>
            <person name="Yamada A."/>
            <person name="Yan M."/>
            <person name="Wang P."/>
            <person name="Xu J."/>
            <person name="Bruns T."/>
            <person name="Baldrian P."/>
            <person name="Vilgalys R."/>
            <person name="Dunand C."/>
            <person name="Henrissat B."/>
            <person name="Grigoriev I.V."/>
            <person name="Hibbett D."/>
            <person name="Nagy L.G."/>
            <person name="Martin F.M."/>
        </authorList>
    </citation>
    <scope>NUCLEOTIDE SEQUENCE</scope>
    <source>
        <strain evidence="2">UH-Tt-Lm1</strain>
    </source>
</reference>
<dbReference type="EMBL" id="WIUZ02000007">
    <property type="protein sequence ID" value="KAF9785460.1"/>
    <property type="molecule type" value="Genomic_DNA"/>
</dbReference>
<dbReference type="GO" id="GO:0004672">
    <property type="term" value="F:protein kinase activity"/>
    <property type="evidence" value="ECO:0007669"/>
    <property type="project" value="InterPro"/>
</dbReference>
<gene>
    <name evidence="2" type="ORF">BJ322DRAFT_1020984</name>
</gene>
<accession>A0A9P6HEG6</accession>
<comment type="caution">
    <text evidence="2">The sequence shown here is derived from an EMBL/GenBank/DDBJ whole genome shotgun (WGS) entry which is preliminary data.</text>
</comment>
<sequence length="261" mass="29643">MLIDDDGNARLAIAIPDTPTIAMSDESNIATLLRSRPTPPADIKDFPYGVPEIKSMESDVYGMAIVIYELLTGIVPYWDGSHRAFPVVPARPPGVFDDTFWGLLAKCWRRRPQERPPIGEVYRKLKSRPKLIRTLPRLFAAGESAKKYEWHVHGIKFPNDQPPSQEFHVKLRYKFKDYMTAPTDFQNDWGEYTWNSPQTWVLETDKGYLDFAGVQISLEVVIRSGSRRSEKPITSPNEHITVPFLDGARVAAKVLILVMAT</sequence>
<feature type="domain" description="Protein kinase" evidence="1">
    <location>
        <begin position="1"/>
        <end position="131"/>
    </location>
</feature>
<keyword evidence="3" id="KW-1185">Reference proteome</keyword>
<dbReference type="GO" id="GO:0005524">
    <property type="term" value="F:ATP binding"/>
    <property type="evidence" value="ECO:0007669"/>
    <property type="project" value="InterPro"/>
</dbReference>
<dbReference type="PROSITE" id="PS50011">
    <property type="entry name" value="PROTEIN_KINASE_DOM"/>
    <property type="match status" value="1"/>
</dbReference>
<protein>
    <recommendedName>
        <fullName evidence="1">Protein kinase domain-containing protein</fullName>
    </recommendedName>
</protein>
<dbReference type="Gene3D" id="1.10.510.10">
    <property type="entry name" value="Transferase(Phosphotransferase) domain 1"/>
    <property type="match status" value="1"/>
</dbReference>
<dbReference type="InterPro" id="IPR000719">
    <property type="entry name" value="Prot_kinase_dom"/>
</dbReference>
<proteinExistence type="predicted"/>
<dbReference type="AlphaFoldDB" id="A0A9P6HEG6"/>
<evidence type="ECO:0000313" key="2">
    <source>
        <dbReference type="EMBL" id="KAF9785460.1"/>
    </source>
</evidence>
<dbReference type="SUPFAM" id="SSF56112">
    <property type="entry name" value="Protein kinase-like (PK-like)"/>
    <property type="match status" value="1"/>
</dbReference>
<name>A0A9P6HEG6_9AGAM</name>